<evidence type="ECO:0000313" key="3">
    <source>
        <dbReference type="Proteomes" id="UP000449092"/>
    </source>
</evidence>
<accession>A0A845DLV2</accession>
<evidence type="ECO:0000256" key="1">
    <source>
        <dbReference type="SAM" id="Phobius"/>
    </source>
</evidence>
<evidence type="ECO:0008006" key="4">
    <source>
        <dbReference type="Google" id="ProtNLM"/>
    </source>
</evidence>
<keyword evidence="1" id="KW-0472">Membrane</keyword>
<dbReference type="Gene3D" id="3.40.10.10">
    <property type="entry name" value="DNA Methylphosphotriester Repair Domain"/>
    <property type="match status" value="1"/>
</dbReference>
<reference evidence="2 3" key="1">
    <citation type="submission" date="2019-09" db="EMBL/GenBank/DDBJ databases">
        <title>Characterisation of the sponge microbiome using genome-centric metagenomics.</title>
        <authorList>
            <person name="Engelberts J.P."/>
            <person name="Robbins S.J."/>
            <person name="De Goeij J.M."/>
            <person name="Aranda M."/>
            <person name="Bell S.C."/>
            <person name="Webster N.S."/>
        </authorList>
    </citation>
    <scope>NUCLEOTIDE SEQUENCE [LARGE SCALE GENOMIC DNA]</scope>
    <source>
        <strain evidence="2">SB0662_bin_43</strain>
    </source>
</reference>
<protein>
    <recommendedName>
        <fullName evidence="4">Ada DNA repair metal-binding domain-containing protein</fullName>
    </recommendedName>
</protein>
<dbReference type="Proteomes" id="UP000449092">
    <property type="component" value="Unassembled WGS sequence"/>
</dbReference>
<dbReference type="EMBL" id="VXOY01000018">
    <property type="protein sequence ID" value="MYE38303.1"/>
    <property type="molecule type" value="Genomic_DNA"/>
</dbReference>
<keyword evidence="1" id="KW-1133">Transmembrane helix</keyword>
<dbReference type="InterPro" id="IPR035451">
    <property type="entry name" value="Ada-like_dom_sf"/>
</dbReference>
<sequence>MKGEYRYRVQYVILIVLAGAVCYLVGTVTVLFAHRVVPSPIVVEKNPFFRNNTTTISELQATHWFVASKNSDIFYPILCSYAERIKEQNRVYFATEKDAVRNGFTHSTQCLEQEIE</sequence>
<comment type="caution">
    <text evidence="2">The sequence shown here is derived from an EMBL/GenBank/DDBJ whole genome shotgun (WGS) entry which is preliminary data.</text>
</comment>
<name>A0A845DLV2_9BACT</name>
<proteinExistence type="predicted"/>
<evidence type="ECO:0000313" key="2">
    <source>
        <dbReference type="EMBL" id="MYE38303.1"/>
    </source>
</evidence>
<organism evidence="2 3">
    <name type="scientific">Candidatus Spechtbacteria bacterium SB0662_bin_43</name>
    <dbReference type="NCBI Taxonomy" id="2604897"/>
    <lineage>
        <taxon>Bacteria</taxon>
        <taxon>Candidatus Spechtiibacteriota</taxon>
    </lineage>
</organism>
<feature type="transmembrane region" description="Helical" evidence="1">
    <location>
        <begin position="12"/>
        <end position="33"/>
    </location>
</feature>
<gene>
    <name evidence="2" type="ORF">F4X82_02175</name>
</gene>
<keyword evidence="1" id="KW-0812">Transmembrane</keyword>
<dbReference type="AlphaFoldDB" id="A0A845DLV2"/>
<dbReference type="SUPFAM" id="SSF57884">
    <property type="entry name" value="Ada DNA repair protein, N-terminal domain (N-Ada 10)"/>
    <property type="match status" value="1"/>
</dbReference>